<gene>
    <name evidence="6" type="ORF">SPHA_16111</name>
</gene>
<keyword evidence="3 4" id="KW-0040">ANK repeat</keyword>
<dbReference type="InterPro" id="IPR036770">
    <property type="entry name" value="Ankyrin_rpt-contain_sf"/>
</dbReference>
<dbReference type="PANTHER" id="PTHR24136:SF53">
    <property type="entry name" value="ANKYRIN REPEAT AND SOCS BOX CONTAINING 13"/>
    <property type="match status" value="1"/>
</dbReference>
<feature type="repeat" description="ANK" evidence="4">
    <location>
        <begin position="83"/>
        <end position="111"/>
    </location>
</feature>
<feature type="repeat" description="ANK" evidence="4">
    <location>
        <begin position="115"/>
        <end position="147"/>
    </location>
</feature>
<name>A0A812BG35_ACAPH</name>
<dbReference type="SMART" id="SM00248">
    <property type="entry name" value="ANK"/>
    <property type="match status" value="6"/>
</dbReference>
<dbReference type="Proteomes" id="UP000597762">
    <property type="component" value="Unassembled WGS sequence"/>
</dbReference>
<keyword evidence="5" id="KW-0812">Transmembrane</keyword>
<sequence>MSPTNIDESVIQEYLNEAFPLHRASREGLFDVLEVLISKHGLNPNSQTFDMVTALHEASAWGHIECVKLLIKLDASINARNIDGSTPLCDASSHGRKDCVRILLDAGALVNPPLLLTSPLHEAVFNDNWECAEMLIEAGADLHANDIHFGTPLHVASLKGHYKCAEVLLRAGANVNMAKMHQTALHEALKQGWDTDFLKLLLEHGANVNYINNQGLTSKDLAQKHSQNWDLLINWERTPQSLMFYARKCIRQCIKNYHLITFSLLPPPPTLLFCLFFMHPA</sequence>
<comment type="caution">
    <text evidence="6">The sequence shown here is derived from an EMBL/GenBank/DDBJ whole genome shotgun (WGS) entry which is preliminary data.</text>
</comment>
<dbReference type="PANTHER" id="PTHR24136">
    <property type="entry name" value="SOWAH (DROSOPHILA) HOMOLOG"/>
    <property type="match status" value="1"/>
</dbReference>
<organism evidence="6 7">
    <name type="scientific">Acanthosepion pharaonis</name>
    <name type="common">Pharaoh cuttlefish</name>
    <name type="synonym">Sepia pharaonis</name>
    <dbReference type="NCBI Taxonomy" id="158019"/>
    <lineage>
        <taxon>Eukaryota</taxon>
        <taxon>Metazoa</taxon>
        <taxon>Spiralia</taxon>
        <taxon>Lophotrochozoa</taxon>
        <taxon>Mollusca</taxon>
        <taxon>Cephalopoda</taxon>
        <taxon>Coleoidea</taxon>
        <taxon>Decapodiformes</taxon>
        <taxon>Sepiida</taxon>
        <taxon>Sepiina</taxon>
        <taxon>Sepiidae</taxon>
        <taxon>Acanthosepion</taxon>
    </lineage>
</organism>
<dbReference type="OrthoDB" id="10252328at2759"/>
<evidence type="ECO:0000313" key="6">
    <source>
        <dbReference type="EMBL" id="CAE1226620.1"/>
    </source>
</evidence>
<dbReference type="InterPro" id="IPR051573">
    <property type="entry name" value="Ankyrin-SOCS_box_domain"/>
</dbReference>
<dbReference type="InterPro" id="IPR002110">
    <property type="entry name" value="Ankyrin_rpt"/>
</dbReference>
<dbReference type="PROSITE" id="PS50088">
    <property type="entry name" value="ANK_REPEAT"/>
    <property type="match status" value="5"/>
</dbReference>
<dbReference type="EMBL" id="CAHIKZ030000562">
    <property type="protein sequence ID" value="CAE1226620.1"/>
    <property type="molecule type" value="Genomic_DNA"/>
</dbReference>
<feature type="repeat" description="ANK" evidence="4">
    <location>
        <begin position="148"/>
        <end position="180"/>
    </location>
</feature>
<dbReference type="AlphaFoldDB" id="A0A812BG35"/>
<feature type="repeat" description="ANK" evidence="4">
    <location>
        <begin position="50"/>
        <end position="82"/>
    </location>
</feature>
<dbReference type="Pfam" id="PF12796">
    <property type="entry name" value="Ank_2"/>
    <property type="match status" value="2"/>
</dbReference>
<dbReference type="GO" id="GO:0045732">
    <property type="term" value="P:positive regulation of protein catabolic process"/>
    <property type="evidence" value="ECO:0007669"/>
    <property type="project" value="TreeGrafter"/>
</dbReference>
<proteinExistence type="inferred from homology"/>
<feature type="repeat" description="ANK" evidence="4">
    <location>
        <begin position="180"/>
        <end position="213"/>
    </location>
</feature>
<evidence type="ECO:0000313" key="7">
    <source>
        <dbReference type="Proteomes" id="UP000597762"/>
    </source>
</evidence>
<accession>A0A812BG35</accession>
<dbReference type="GO" id="GO:0016567">
    <property type="term" value="P:protein ubiquitination"/>
    <property type="evidence" value="ECO:0007669"/>
    <property type="project" value="TreeGrafter"/>
</dbReference>
<reference evidence="6" key="1">
    <citation type="submission" date="2021-01" db="EMBL/GenBank/DDBJ databases">
        <authorList>
            <person name="Li R."/>
            <person name="Bekaert M."/>
        </authorList>
    </citation>
    <scope>NUCLEOTIDE SEQUENCE</scope>
    <source>
        <strain evidence="6">Farmed</strain>
    </source>
</reference>
<protein>
    <submittedName>
        <fullName evidence="6">ASB13</fullName>
    </submittedName>
</protein>
<dbReference type="PROSITE" id="PS50297">
    <property type="entry name" value="ANK_REP_REGION"/>
    <property type="match status" value="5"/>
</dbReference>
<evidence type="ECO:0000256" key="5">
    <source>
        <dbReference type="SAM" id="Phobius"/>
    </source>
</evidence>
<comment type="similarity">
    <text evidence="1">Belongs to the ankyrin SOCS box (ASB) family.</text>
</comment>
<dbReference type="Gene3D" id="1.25.40.20">
    <property type="entry name" value="Ankyrin repeat-containing domain"/>
    <property type="match status" value="1"/>
</dbReference>
<evidence type="ECO:0000256" key="1">
    <source>
        <dbReference type="ARBA" id="ARBA00005949"/>
    </source>
</evidence>
<keyword evidence="2" id="KW-0677">Repeat</keyword>
<evidence type="ECO:0000256" key="2">
    <source>
        <dbReference type="ARBA" id="ARBA00022737"/>
    </source>
</evidence>
<evidence type="ECO:0000256" key="3">
    <source>
        <dbReference type="ARBA" id="ARBA00023043"/>
    </source>
</evidence>
<keyword evidence="5" id="KW-1133">Transmembrane helix</keyword>
<keyword evidence="7" id="KW-1185">Reference proteome</keyword>
<keyword evidence="5" id="KW-0472">Membrane</keyword>
<dbReference type="SUPFAM" id="SSF48403">
    <property type="entry name" value="Ankyrin repeat"/>
    <property type="match status" value="1"/>
</dbReference>
<feature type="transmembrane region" description="Helical" evidence="5">
    <location>
        <begin position="257"/>
        <end position="278"/>
    </location>
</feature>
<evidence type="ECO:0000256" key="4">
    <source>
        <dbReference type="PROSITE-ProRule" id="PRU00023"/>
    </source>
</evidence>